<name>A0A317XRU1_9BASI</name>
<evidence type="ECO:0000256" key="1">
    <source>
        <dbReference type="SAM" id="MobiDB-lite"/>
    </source>
</evidence>
<dbReference type="InParanoid" id="A0A317XRU1"/>
<dbReference type="AlphaFoldDB" id="A0A317XRU1"/>
<feature type="region of interest" description="Disordered" evidence="1">
    <location>
        <begin position="130"/>
        <end position="154"/>
    </location>
</feature>
<keyword evidence="3" id="KW-1185">Reference proteome</keyword>
<reference evidence="2 3" key="1">
    <citation type="journal article" date="2018" name="Mol. Biol. Evol.">
        <title>Broad Genomic Sampling Reveals a Smut Pathogenic Ancestry of the Fungal Clade Ustilaginomycotina.</title>
        <authorList>
            <person name="Kijpornyongpan T."/>
            <person name="Mondo S.J."/>
            <person name="Barry K."/>
            <person name="Sandor L."/>
            <person name="Lee J."/>
            <person name="Lipzen A."/>
            <person name="Pangilinan J."/>
            <person name="LaButti K."/>
            <person name="Hainaut M."/>
            <person name="Henrissat B."/>
            <person name="Grigoriev I.V."/>
            <person name="Spatafora J.W."/>
            <person name="Aime M.C."/>
        </authorList>
    </citation>
    <scope>NUCLEOTIDE SEQUENCE [LARGE SCALE GENOMIC DNA]</scope>
    <source>
        <strain evidence="2 3">MCA 3645</strain>
    </source>
</reference>
<dbReference type="Proteomes" id="UP000246740">
    <property type="component" value="Unassembled WGS sequence"/>
</dbReference>
<feature type="region of interest" description="Disordered" evidence="1">
    <location>
        <begin position="1"/>
        <end position="31"/>
    </location>
</feature>
<accession>A0A317XRU1</accession>
<feature type="region of interest" description="Disordered" evidence="1">
    <location>
        <begin position="60"/>
        <end position="79"/>
    </location>
</feature>
<evidence type="ECO:0000313" key="2">
    <source>
        <dbReference type="EMBL" id="PWZ00608.1"/>
    </source>
</evidence>
<proteinExistence type="predicted"/>
<organism evidence="2 3">
    <name type="scientific">Testicularia cyperi</name>
    <dbReference type="NCBI Taxonomy" id="1882483"/>
    <lineage>
        <taxon>Eukaryota</taxon>
        <taxon>Fungi</taxon>
        <taxon>Dikarya</taxon>
        <taxon>Basidiomycota</taxon>
        <taxon>Ustilaginomycotina</taxon>
        <taxon>Ustilaginomycetes</taxon>
        <taxon>Ustilaginales</taxon>
        <taxon>Anthracoideaceae</taxon>
        <taxon>Testicularia</taxon>
    </lineage>
</organism>
<dbReference type="EMBL" id="KZ819192">
    <property type="protein sequence ID" value="PWZ00608.1"/>
    <property type="molecule type" value="Genomic_DNA"/>
</dbReference>
<protein>
    <submittedName>
        <fullName evidence="2">Uncharacterized protein</fullName>
    </submittedName>
</protein>
<gene>
    <name evidence="2" type="ORF">BCV70DRAFT_98381</name>
</gene>
<sequence>MHTSQDLGRRGGRRGRLQVGSGRDRHSVPSSLSLLRQPSTVASPMLHSWRRVDLFPTSVPTRAPVGRRKATQVSFPGATCKGRPLPSSLMGAPLSPVCAIRVRRPFQHKVSDCYCSPIPLMESDSRAICAQSPSTGDLSRRCGPTATGRDSDDE</sequence>
<evidence type="ECO:0000313" key="3">
    <source>
        <dbReference type="Proteomes" id="UP000246740"/>
    </source>
</evidence>